<dbReference type="InterPro" id="IPR050625">
    <property type="entry name" value="ParA/MinD_ATPase"/>
</dbReference>
<comment type="caution">
    <text evidence="4">The sequence shown here is derived from an EMBL/GenBank/DDBJ whole genome shotgun (WGS) entry which is preliminary data.</text>
</comment>
<keyword evidence="1" id="KW-0547">Nucleotide-binding</keyword>
<dbReference type="GO" id="GO:0005524">
    <property type="term" value="F:ATP binding"/>
    <property type="evidence" value="ECO:0007669"/>
    <property type="project" value="UniProtKB-KW"/>
</dbReference>
<dbReference type="InterPro" id="IPR027417">
    <property type="entry name" value="P-loop_NTPase"/>
</dbReference>
<evidence type="ECO:0000259" key="3">
    <source>
        <dbReference type="Pfam" id="PF13614"/>
    </source>
</evidence>
<proteinExistence type="predicted"/>
<evidence type="ECO:0000256" key="1">
    <source>
        <dbReference type="ARBA" id="ARBA00022741"/>
    </source>
</evidence>
<name>A0A366IM98_9MICO</name>
<reference evidence="4 5" key="1">
    <citation type="submission" date="2018-06" db="EMBL/GenBank/DDBJ databases">
        <title>Freshwater and sediment microbial communities from various areas in North America, analyzing microbe dynamics in response to fracking.</title>
        <authorList>
            <person name="Lamendella R."/>
        </authorList>
    </citation>
    <scope>NUCLEOTIDE SEQUENCE [LARGE SCALE GENOMIC DNA]</scope>
    <source>
        <strain evidence="4 5">3b_TX</strain>
    </source>
</reference>
<dbReference type="PANTHER" id="PTHR43384">
    <property type="entry name" value="SEPTUM SITE-DETERMINING PROTEIN MIND HOMOLOG, CHLOROPLASTIC-RELATED"/>
    <property type="match status" value="1"/>
</dbReference>
<dbReference type="SUPFAM" id="SSF52540">
    <property type="entry name" value="P-loop containing nucleoside triphosphate hydrolases"/>
    <property type="match status" value="1"/>
</dbReference>
<dbReference type="NCBIfam" id="NF047398">
    <property type="entry name" value="AAA_KGGVGR"/>
    <property type="match status" value="1"/>
</dbReference>
<dbReference type="Pfam" id="PF13614">
    <property type="entry name" value="AAA_31"/>
    <property type="match status" value="1"/>
</dbReference>
<accession>A0A366IM98</accession>
<dbReference type="EMBL" id="QNSB01000002">
    <property type="protein sequence ID" value="RBP73622.1"/>
    <property type="molecule type" value="Genomic_DNA"/>
</dbReference>
<dbReference type="GO" id="GO:0005829">
    <property type="term" value="C:cytosol"/>
    <property type="evidence" value="ECO:0007669"/>
    <property type="project" value="TreeGrafter"/>
</dbReference>
<evidence type="ECO:0000313" key="4">
    <source>
        <dbReference type="EMBL" id="RBP73622.1"/>
    </source>
</evidence>
<organism evidence="4 5">
    <name type="scientific">Brevibacterium celere</name>
    <dbReference type="NCBI Taxonomy" id="225845"/>
    <lineage>
        <taxon>Bacteria</taxon>
        <taxon>Bacillati</taxon>
        <taxon>Actinomycetota</taxon>
        <taxon>Actinomycetes</taxon>
        <taxon>Micrococcales</taxon>
        <taxon>Brevibacteriaceae</taxon>
        <taxon>Brevibacterium</taxon>
    </lineage>
</organism>
<protein>
    <submittedName>
        <fullName evidence="4">AAA domain-containing protein</fullName>
    </submittedName>
</protein>
<feature type="domain" description="AAA" evidence="3">
    <location>
        <begin position="125"/>
        <end position="161"/>
    </location>
</feature>
<evidence type="ECO:0000313" key="5">
    <source>
        <dbReference type="Proteomes" id="UP000253509"/>
    </source>
</evidence>
<dbReference type="Proteomes" id="UP000253509">
    <property type="component" value="Unassembled WGS sequence"/>
</dbReference>
<keyword evidence="2" id="KW-0067">ATP-binding</keyword>
<evidence type="ECO:0000256" key="2">
    <source>
        <dbReference type="ARBA" id="ARBA00022840"/>
    </source>
</evidence>
<sequence>MIRFNEAGTAAVELAESVAQEYDSDVIVVRDLLGRNALAIKEIEPARVEELRESLREKCSPFVGAEPVILLSEMFAPELITESDELRRAPERIAPSGKVRVLERSALSSDWIGQPLSRGSSPHRIALYGFKGGVTRSTATFALAHHLARAGKVVLVVDLDLESPGITSMLAPHPYMLPEHGIIDHLVEYPLRNDEDLDLTVHSMAAGALDGNGEVWLAPAAGTPNPNGDGYLDKLSRVYFDLPADATLDRNKVTFAERIEAAVLACEKQVAERSRAVDVVLLDSRSGIHDIAAVAITQLSTLALLFATDNTQTWNGYSQLFSRWGQRLDPARRDEIRQKLQMVAPLVPKEYEAYLRRFTDNAQECFARTLYDEPPAGSFQDVFNFAPSDESAPHFPIPIRHIDDLVGLVPGADDGWVSSDVAQLAYGEFVTRVEMMIQESSNV</sequence>
<dbReference type="GO" id="GO:0009898">
    <property type="term" value="C:cytoplasmic side of plasma membrane"/>
    <property type="evidence" value="ECO:0007669"/>
    <property type="project" value="TreeGrafter"/>
</dbReference>
<dbReference type="AlphaFoldDB" id="A0A366IM98"/>
<dbReference type="RefSeq" id="WP_147233232.1">
    <property type="nucleotide sequence ID" value="NZ_QNSB01000002.1"/>
</dbReference>
<keyword evidence="5" id="KW-1185">Reference proteome</keyword>
<dbReference type="GO" id="GO:0016887">
    <property type="term" value="F:ATP hydrolysis activity"/>
    <property type="evidence" value="ECO:0007669"/>
    <property type="project" value="TreeGrafter"/>
</dbReference>
<dbReference type="GO" id="GO:0051782">
    <property type="term" value="P:negative regulation of cell division"/>
    <property type="evidence" value="ECO:0007669"/>
    <property type="project" value="TreeGrafter"/>
</dbReference>
<dbReference type="Gene3D" id="3.40.50.300">
    <property type="entry name" value="P-loop containing nucleotide triphosphate hydrolases"/>
    <property type="match status" value="1"/>
</dbReference>
<gene>
    <name evidence="4" type="ORF">DFO65_102150</name>
</gene>
<dbReference type="PANTHER" id="PTHR43384:SF6">
    <property type="entry name" value="SEPTUM SITE-DETERMINING PROTEIN MIND HOMOLOG, CHLOROPLASTIC"/>
    <property type="match status" value="1"/>
</dbReference>
<dbReference type="InterPro" id="IPR025669">
    <property type="entry name" value="AAA_dom"/>
</dbReference>